<proteinExistence type="predicted"/>
<dbReference type="Pfam" id="PF00400">
    <property type="entry name" value="WD40"/>
    <property type="match status" value="4"/>
</dbReference>
<dbReference type="PROSITE" id="PS50082">
    <property type="entry name" value="WD_REPEATS_2"/>
    <property type="match status" value="3"/>
</dbReference>
<dbReference type="InterPro" id="IPR015943">
    <property type="entry name" value="WD40/YVTN_repeat-like_dom_sf"/>
</dbReference>
<dbReference type="Proteomes" id="UP000037460">
    <property type="component" value="Unassembled WGS sequence"/>
</dbReference>
<dbReference type="PANTHER" id="PTHR44090">
    <property type="entry name" value="WD REPEAT-CONTAINING PROTEIN 61"/>
    <property type="match status" value="1"/>
</dbReference>
<gene>
    <name evidence="4" type="ORF">Ctob_008450</name>
</gene>
<dbReference type="Gene3D" id="2.130.10.10">
    <property type="entry name" value="YVTN repeat-like/Quinoprotein amine dehydrogenase"/>
    <property type="match status" value="1"/>
</dbReference>
<dbReference type="PROSITE" id="PS00678">
    <property type="entry name" value="WD_REPEATS_1"/>
    <property type="match status" value="1"/>
</dbReference>
<dbReference type="OrthoDB" id="17410at2759"/>
<dbReference type="InterPro" id="IPR051510">
    <property type="entry name" value="SKI8"/>
</dbReference>
<dbReference type="PROSITE" id="PS50294">
    <property type="entry name" value="WD_REPEATS_REGION"/>
    <property type="match status" value="3"/>
</dbReference>
<keyword evidence="2" id="KW-0677">Repeat</keyword>
<dbReference type="SMART" id="SM00320">
    <property type="entry name" value="WD40"/>
    <property type="match status" value="4"/>
</dbReference>
<evidence type="ECO:0000256" key="2">
    <source>
        <dbReference type="ARBA" id="ARBA00022737"/>
    </source>
</evidence>
<feature type="repeat" description="WD" evidence="3">
    <location>
        <begin position="98"/>
        <end position="139"/>
    </location>
</feature>
<protein>
    <submittedName>
        <fullName evidence="4">Wd repeat-containing protein 61-like protein</fullName>
    </submittedName>
</protein>
<evidence type="ECO:0000256" key="3">
    <source>
        <dbReference type="PROSITE-ProRule" id="PRU00221"/>
    </source>
</evidence>
<dbReference type="SUPFAM" id="SSF50978">
    <property type="entry name" value="WD40 repeat-like"/>
    <property type="match status" value="1"/>
</dbReference>
<dbReference type="CDD" id="cd00200">
    <property type="entry name" value="WD40"/>
    <property type="match status" value="1"/>
</dbReference>
<evidence type="ECO:0000313" key="4">
    <source>
        <dbReference type="EMBL" id="KOO22324.1"/>
    </source>
</evidence>
<evidence type="ECO:0000256" key="1">
    <source>
        <dbReference type="ARBA" id="ARBA00022574"/>
    </source>
</evidence>
<dbReference type="GO" id="GO:0016593">
    <property type="term" value="C:Cdc73/Paf1 complex"/>
    <property type="evidence" value="ECO:0007669"/>
    <property type="project" value="TreeGrafter"/>
</dbReference>
<dbReference type="EMBL" id="JWZX01003287">
    <property type="protein sequence ID" value="KOO22324.1"/>
    <property type="molecule type" value="Genomic_DNA"/>
</dbReference>
<organism evidence="4 5">
    <name type="scientific">Chrysochromulina tobinii</name>
    <dbReference type="NCBI Taxonomy" id="1460289"/>
    <lineage>
        <taxon>Eukaryota</taxon>
        <taxon>Haptista</taxon>
        <taxon>Haptophyta</taxon>
        <taxon>Prymnesiophyceae</taxon>
        <taxon>Prymnesiales</taxon>
        <taxon>Chrysochromulinaceae</taxon>
        <taxon>Chrysochromulina</taxon>
    </lineage>
</organism>
<dbReference type="AlphaFoldDB" id="A0A0M0J6T7"/>
<name>A0A0M0J6T7_9EUKA</name>
<dbReference type="InterPro" id="IPR001680">
    <property type="entry name" value="WD40_rpt"/>
</dbReference>
<accession>A0A0M0J6T7</accession>
<reference evidence="5" key="1">
    <citation type="journal article" date="2015" name="PLoS Genet.">
        <title>Genome Sequence and Transcriptome Analyses of Chrysochromulina tobin: Metabolic Tools for Enhanced Algal Fitness in the Prominent Order Prymnesiales (Haptophyceae).</title>
        <authorList>
            <person name="Hovde B.T."/>
            <person name="Deodato C.R."/>
            <person name="Hunsperger H.M."/>
            <person name="Ryken S.A."/>
            <person name="Yost W."/>
            <person name="Jha R.K."/>
            <person name="Patterson J."/>
            <person name="Monnat R.J. Jr."/>
            <person name="Barlow S.B."/>
            <person name="Starkenburg S.R."/>
            <person name="Cattolico R.A."/>
        </authorList>
    </citation>
    <scope>NUCLEOTIDE SEQUENCE</scope>
    <source>
        <strain evidence="5">CCMP291</strain>
    </source>
</reference>
<dbReference type="PANTHER" id="PTHR44090:SF1">
    <property type="entry name" value="SUPERKILLER COMPLEX PROTEIN 8"/>
    <property type="match status" value="1"/>
</dbReference>
<dbReference type="InterPro" id="IPR019775">
    <property type="entry name" value="WD40_repeat_CS"/>
</dbReference>
<comment type="caution">
    <text evidence="4">The sequence shown here is derived from an EMBL/GenBank/DDBJ whole genome shotgun (WGS) entry which is preliminary data.</text>
</comment>
<feature type="repeat" description="WD" evidence="3">
    <location>
        <begin position="56"/>
        <end position="97"/>
    </location>
</feature>
<keyword evidence="1 3" id="KW-0853">WD repeat</keyword>
<sequence>MWCATSGQRLFSVPTGANRFVMSVAMAPDGRHVACGTAEGGVYVLDVEAKLVTQRFEGHSANVRALAFSADGAHLITGADDAHVNLYELSTGLQVASMPGHASWVLGVAAAPDGSVIASCSADKSVRIWDVGTRQSLQVIADAHTEQAWGVAFDPNNPNRLVSVGDDKALRLYER</sequence>
<feature type="repeat" description="WD" evidence="3">
    <location>
        <begin position="141"/>
        <end position="175"/>
    </location>
</feature>
<dbReference type="InterPro" id="IPR036322">
    <property type="entry name" value="WD40_repeat_dom_sf"/>
</dbReference>
<keyword evidence="5" id="KW-1185">Reference proteome</keyword>
<evidence type="ECO:0000313" key="5">
    <source>
        <dbReference type="Proteomes" id="UP000037460"/>
    </source>
</evidence>